<feature type="transmembrane region" description="Helical" evidence="1">
    <location>
        <begin position="303"/>
        <end position="320"/>
    </location>
</feature>
<gene>
    <name evidence="2" type="ORF">CSB93_1097</name>
</gene>
<accession>A0A2R3ITB5</accession>
<dbReference type="Proteomes" id="UP000238390">
    <property type="component" value="Chromosome"/>
</dbReference>
<feature type="transmembrane region" description="Helical" evidence="1">
    <location>
        <begin position="222"/>
        <end position="242"/>
    </location>
</feature>
<evidence type="ECO:0000256" key="1">
    <source>
        <dbReference type="SAM" id="Phobius"/>
    </source>
</evidence>
<feature type="transmembrane region" description="Helical" evidence="1">
    <location>
        <begin position="332"/>
        <end position="355"/>
    </location>
</feature>
<organism evidence="2 3">
    <name type="scientific">Pseudomonas paraeruginosa</name>
    <dbReference type="NCBI Taxonomy" id="2994495"/>
    <lineage>
        <taxon>Bacteria</taxon>
        <taxon>Pseudomonadati</taxon>
        <taxon>Pseudomonadota</taxon>
        <taxon>Gammaproteobacteria</taxon>
        <taxon>Pseudomonadales</taxon>
        <taxon>Pseudomonadaceae</taxon>
        <taxon>Pseudomonas</taxon>
    </lineage>
</organism>
<protein>
    <submittedName>
        <fullName evidence="2">Dolichyl-phosphate-mannose-mannosyltransferase family protein</fullName>
    </submittedName>
</protein>
<keyword evidence="1" id="KW-0812">Transmembrane</keyword>
<evidence type="ECO:0000313" key="2">
    <source>
        <dbReference type="EMBL" id="AVK05174.1"/>
    </source>
</evidence>
<feature type="transmembrane region" description="Helical" evidence="1">
    <location>
        <begin position="133"/>
        <end position="153"/>
    </location>
</feature>
<keyword evidence="1" id="KW-0472">Membrane</keyword>
<reference evidence="2 3" key="1">
    <citation type="submission" date="2018-02" db="EMBL/GenBank/DDBJ databases">
        <title>FDA/CDC Antimicrobial Resistant Isolate Bank Genome Sequencing.</title>
        <authorList>
            <person name="Benahmed F.H."/>
            <person name="Lutgring J.D."/>
            <person name="Yoo B."/>
            <person name="Machado M."/>
            <person name="Brown A."/>
            <person name="McAllister G."/>
            <person name="Perry A."/>
            <person name="Halpin A.L."/>
            <person name="Vavikolanu K."/>
            <person name="Ott S."/>
            <person name="Zhao X."/>
            <person name="Tallon L.J."/>
            <person name="Sadzewicz L."/>
            <person name="Aluvathingal J."/>
            <person name="Nadendla S."/>
            <person name="Voskania-kordi A."/>
            <person name="Simonyan V."/>
            <person name="Patel J."/>
            <person name="Shawar R.M."/>
        </authorList>
    </citation>
    <scope>NUCLEOTIDE SEQUENCE [LARGE SCALE GENOMIC DNA]</scope>
    <source>
        <strain evidence="2 3">AR_0356</strain>
    </source>
</reference>
<evidence type="ECO:0000313" key="3">
    <source>
        <dbReference type="Proteomes" id="UP000238390"/>
    </source>
</evidence>
<name>A0A2R3ITB5_9PSED</name>
<keyword evidence="3" id="KW-1185">Reference proteome</keyword>
<proteinExistence type="predicted"/>
<feature type="transmembrane region" description="Helical" evidence="1">
    <location>
        <begin position="190"/>
        <end position="215"/>
    </location>
</feature>
<dbReference type="RefSeq" id="WP_105446725.1">
    <property type="nucleotide sequence ID" value="NZ_CP027169.1"/>
</dbReference>
<sequence length="559" mass="61839">MATGFLADRQRLLWIVVLSLLLLTLVTQRNHNTNSDPRATLLVSQALVQHGTIQLDSLGEPLLQSYGYVIQQKNGHYYHYFPLGSALLATPVVAIANAAGVDMRQHEPTMQMIIVALCAIGILLLLYRTARLYLGRDASLALTALGWFGSAYASTLGTALWSHDLAVLFASLAIYLALRERPLTGKFALIGGSLFLAYLCRPTMALLAPALLAFLMTRSWKTAIAAALVQGGLLMLFVLWSFHEFGQPLPDYYLPKRLEGTQFATALYGNLLSPARGLLVYSPFLLLPILCLPFLLWKQKRNLPLLILALGWPLLHYLTVSRFPHWWAGWSYGSRLMVDALPGLLLGTAVCLASLEKWRRPALALFAVLAAFSIFVNSYQGLYNTYALQWNAAPNIDEHPELLFDWSYPPFLNTQHRQQERLDRFHLAVMPPLQGKVRITYDKPNAGFDGFSVIENGFRWTEGTASTLSFKLVNASTLSGRLSLQAGFLGSQRLAVCLNGTLVFEGAYQGGEHDIRIQVPAGLLHDGLNRLDFALPDAHPPGTADTRILGMAFHLLAVD</sequence>
<keyword evidence="1" id="KW-1133">Transmembrane helix</keyword>
<feature type="transmembrane region" description="Helical" evidence="1">
    <location>
        <begin position="278"/>
        <end position="296"/>
    </location>
</feature>
<dbReference type="AlphaFoldDB" id="A0A2R3ITB5"/>
<dbReference type="EMBL" id="CP027169">
    <property type="protein sequence ID" value="AVK05174.1"/>
    <property type="molecule type" value="Genomic_DNA"/>
</dbReference>
<feature type="transmembrane region" description="Helical" evidence="1">
    <location>
        <begin position="77"/>
        <end position="98"/>
    </location>
</feature>
<feature type="transmembrane region" description="Helical" evidence="1">
    <location>
        <begin position="110"/>
        <end position="127"/>
    </location>
</feature>
<feature type="transmembrane region" description="Helical" evidence="1">
    <location>
        <begin position="362"/>
        <end position="379"/>
    </location>
</feature>